<protein>
    <submittedName>
        <fullName evidence="1">Uncharacterized protein</fullName>
    </submittedName>
</protein>
<accession>A0ABV1RGQ1</accession>
<dbReference type="RefSeq" id="WP_350401464.1">
    <property type="nucleotide sequence ID" value="NZ_JBELOE010000154.1"/>
</dbReference>
<evidence type="ECO:0000313" key="2">
    <source>
        <dbReference type="Proteomes" id="UP001467690"/>
    </source>
</evidence>
<name>A0ABV1RGQ1_9ALTE</name>
<dbReference type="EMBL" id="JBELOE010000154">
    <property type="protein sequence ID" value="MER2491921.1"/>
    <property type="molecule type" value="Genomic_DNA"/>
</dbReference>
<dbReference type="InterPro" id="IPR054222">
    <property type="entry name" value="DUF6942"/>
</dbReference>
<reference evidence="1 2" key="1">
    <citation type="submission" date="2024-06" db="EMBL/GenBank/DDBJ databases">
        <authorList>
            <person name="Chen R.Y."/>
        </authorList>
    </citation>
    <scope>NUCLEOTIDE SEQUENCE [LARGE SCALE GENOMIC DNA]</scope>
    <source>
        <strain evidence="1 2">D2</strain>
    </source>
</reference>
<gene>
    <name evidence="1" type="ORF">ABS311_08485</name>
</gene>
<dbReference type="Pfam" id="PF22098">
    <property type="entry name" value="DUF6942"/>
    <property type="match status" value="1"/>
</dbReference>
<comment type="caution">
    <text evidence="1">The sequence shown here is derived from an EMBL/GenBank/DDBJ whole genome shotgun (WGS) entry which is preliminary data.</text>
</comment>
<keyword evidence="2" id="KW-1185">Reference proteome</keyword>
<evidence type="ECO:0000313" key="1">
    <source>
        <dbReference type="EMBL" id="MER2491921.1"/>
    </source>
</evidence>
<dbReference type="Proteomes" id="UP001467690">
    <property type="component" value="Unassembled WGS sequence"/>
</dbReference>
<proteinExistence type="predicted"/>
<sequence>MSVLNYHPFPVGLGDVQFDIAVYIENRPPLEAYLSLYHLKPLEENELDNIVTRCSNNWRKIFNCYAKLLYQLNTCDLSSWQQYRDQLFLKEGANAALLFSAPLLATTELKESKTVHVISGRTYASKLNLPTLDWLAPDFAINRQHKIIVSPYFDYRQLSNIKIEQLAALIRQLRI</sequence>
<organism evidence="1 2">
    <name type="scientific">Catenovulum sediminis</name>
    <dbReference type="NCBI Taxonomy" id="1740262"/>
    <lineage>
        <taxon>Bacteria</taxon>
        <taxon>Pseudomonadati</taxon>
        <taxon>Pseudomonadota</taxon>
        <taxon>Gammaproteobacteria</taxon>
        <taxon>Alteromonadales</taxon>
        <taxon>Alteromonadaceae</taxon>
        <taxon>Catenovulum</taxon>
    </lineage>
</organism>